<dbReference type="EMBL" id="BAAANB010000021">
    <property type="protein sequence ID" value="GAA2037637.1"/>
    <property type="molecule type" value="Genomic_DNA"/>
</dbReference>
<keyword evidence="1" id="KW-1133">Transmembrane helix</keyword>
<evidence type="ECO:0000313" key="3">
    <source>
        <dbReference type="Proteomes" id="UP001501285"/>
    </source>
</evidence>
<comment type="caution">
    <text evidence="2">The sequence shown here is derived from an EMBL/GenBank/DDBJ whole genome shotgun (WGS) entry which is preliminary data.</text>
</comment>
<feature type="transmembrane region" description="Helical" evidence="1">
    <location>
        <begin position="49"/>
        <end position="67"/>
    </location>
</feature>
<organism evidence="2 3">
    <name type="scientific">Terrabacter terrae</name>
    <dbReference type="NCBI Taxonomy" id="318434"/>
    <lineage>
        <taxon>Bacteria</taxon>
        <taxon>Bacillati</taxon>
        <taxon>Actinomycetota</taxon>
        <taxon>Actinomycetes</taxon>
        <taxon>Micrococcales</taxon>
        <taxon>Intrasporangiaceae</taxon>
        <taxon>Terrabacter</taxon>
    </lineage>
</organism>
<keyword evidence="3" id="KW-1185">Reference proteome</keyword>
<keyword evidence="1" id="KW-0472">Membrane</keyword>
<proteinExistence type="predicted"/>
<keyword evidence="1" id="KW-0812">Transmembrane</keyword>
<dbReference type="RefSeq" id="WP_343993116.1">
    <property type="nucleotide sequence ID" value="NZ_BAAANB010000021.1"/>
</dbReference>
<dbReference type="Proteomes" id="UP001501285">
    <property type="component" value="Unassembled WGS sequence"/>
</dbReference>
<evidence type="ECO:0000313" key="2">
    <source>
        <dbReference type="EMBL" id="GAA2037637.1"/>
    </source>
</evidence>
<protein>
    <submittedName>
        <fullName evidence="2">Uncharacterized protein</fullName>
    </submittedName>
</protein>
<name>A0ABP5G062_9MICO</name>
<feature type="transmembrane region" description="Helical" evidence="1">
    <location>
        <begin position="20"/>
        <end position="43"/>
    </location>
</feature>
<gene>
    <name evidence="2" type="ORF">GCM10009740_31930</name>
</gene>
<evidence type="ECO:0000256" key="1">
    <source>
        <dbReference type="SAM" id="Phobius"/>
    </source>
</evidence>
<accession>A0ABP5G062</accession>
<reference evidence="3" key="1">
    <citation type="journal article" date="2019" name="Int. J. Syst. Evol. Microbiol.">
        <title>The Global Catalogue of Microorganisms (GCM) 10K type strain sequencing project: providing services to taxonomists for standard genome sequencing and annotation.</title>
        <authorList>
            <consortium name="The Broad Institute Genomics Platform"/>
            <consortium name="The Broad Institute Genome Sequencing Center for Infectious Disease"/>
            <person name="Wu L."/>
            <person name="Ma J."/>
        </authorList>
    </citation>
    <scope>NUCLEOTIDE SEQUENCE [LARGE SCALE GENOMIC DNA]</scope>
    <source>
        <strain evidence="3">JCM 14283</strain>
    </source>
</reference>
<sequence>MLKLPPSIPPSAPWSRTKVIALLSGILAGLAAAAVVIVAAGFAEGRWESYIVGTSGVAGLWSGYYTYKAITSRTHAPDK</sequence>